<dbReference type="GO" id="GO:0006099">
    <property type="term" value="P:tricarboxylic acid cycle"/>
    <property type="evidence" value="ECO:0007669"/>
    <property type="project" value="InterPro"/>
</dbReference>
<dbReference type="PANTHER" id="PTHR30523:SF6">
    <property type="entry name" value="PHOSPHOENOLPYRUVATE CARBOXYLASE"/>
    <property type="match status" value="1"/>
</dbReference>
<dbReference type="OrthoDB" id="9758461at2"/>
<dbReference type="EMBL" id="FZQA01000001">
    <property type="protein sequence ID" value="SNT68272.1"/>
    <property type="molecule type" value="Genomic_DNA"/>
</dbReference>
<protein>
    <recommendedName>
        <fullName evidence="2">Phosphoenolpyruvate carboxylase</fullName>
    </recommendedName>
</protein>
<evidence type="ECO:0000256" key="1">
    <source>
        <dbReference type="ARBA" id="ARBA00003670"/>
    </source>
</evidence>
<dbReference type="AlphaFoldDB" id="A0A239PKC7"/>
<sequence>MSDPFPTFPHPPASASAADWAQWCLERLARYEEEAAGDPLMNSVRRLAYDLFRLLSAGEIDVERLAATAKHFSDEGLKERAAAFAEAHRLAAPAPLDALVAEALAPYEGASFEEARKALEETRAGAVFTAHPTFAMSRALRAAFAAVAEGAGPDALENLAHAPDETITLVDEHADAQAAIARAQEAFRAINREILLWARQRFPDRWRELVPAPLSLATWVGYDLDGRTDIHWSQTFRLRLEEKAAQLRRYAARLRAVAAGERAGARDRLAARLEAAADFAGEQAAAFDGDFDDPAAVIRAANLLSKDDPRRLVSLAPAIAELGDLIDAAQDDDARLDLGLLRAEMAAYGLGAARIHLRINAAQVRSALRADLGLDPDRDFVNRTALVAAAKKAASVDSKRVNLASIFLEQMTARRQFMLCAQLLKHVDADTPIRFLIAECEAPATIMGAIYLARLYGVERRLDISPLFETPEALERGGRFLERLLDEEEFVSYIRARGRIAVQLGFSDSGRFMGQVAANLAIERLHILLARALAAHGVRDIEVVLFNTHGESMGRGGFPGDLAERFDYLITPWTRARYAREGLKVNAESSFQGGDGYLHFQTDALARATVSALFSWAFRPPRADQDDRFYTDINYSWDLYRGVKGWQEALFDNADYQAAIGAFAPNLLVVSGSRRVRRQRGSGASTGPRSLRAIPHNAILQQLGAPANVCGGMGTAAGSEAERFVELARRSPRMRQAFEMVRCARALTSLPAMRAYAAMYDAGLWVGKAARAEDKSEARAFETLAGHLAPLAVPVAMNRLANRLALDLARLDRILHDLDGPGARKERHANRRPIHALHAIRQAMVMRAFTLVAALPAFSQRHDVSRASLLDLACELQFDSLAELLETIFPATRPDAAALRGVEEPGDDLGEAMRGYPEIHDRTIAPLRRIHRAIREIGVGLSHFYGAYG</sequence>
<reference evidence="3 4" key="1">
    <citation type="submission" date="2017-07" db="EMBL/GenBank/DDBJ databases">
        <authorList>
            <person name="Sun Z.S."/>
            <person name="Albrecht U."/>
            <person name="Echele G."/>
            <person name="Lee C.C."/>
        </authorList>
    </citation>
    <scope>NUCLEOTIDE SEQUENCE [LARGE SCALE GENOMIC DNA]</scope>
    <source>
        <strain evidence="3 4">CGMCC 1.12710</strain>
    </source>
</reference>
<dbReference type="InterPro" id="IPR015813">
    <property type="entry name" value="Pyrv/PenolPyrv_kinase-like_dom"/>
</dbReference>
<comment type="function">
    <text evidence="1">Forms oxaloacetate, a four-carbon dicarboxylic acid source for the tricarboxylic acid cycle.</text>
</comment>
<name>A0A239PKC7_9PROT</name>
<dbReference type="GO" id="GO:0005829">
    <property type="term" value="C:cytosol"/>
    <property type="evidence" value="ECO:0007669"/>
    <property type="project" value="TreeGrafter"/>
</dbReference>
<dbReference type="PANTHER" id="PTHR30523">
    <property type="entry name" value="PHOSPHOENOLPYRUVATE CARBOXYLASE"/>
    <property type="match status" value="1"/>
</dbReference>
<keyword evidence="4" id="KW-1185">Reference proteome</keyword>
<dbReference type="InterPro" id="IPR021135">
    <property type="entry name" value="PEP_COase"/>
</dbReference>
<keyword evidence="3" id="KW-0670">Pyruvate</keyword>
<dbReference type="GO" id="GO:0008964">
    <property type="term" value="F:phosphoenolpyruvate carboxylase activity"/>
    <property type="evidence" value="ECO:0007669"/>
    <property type="project" value="InterPro"/>
</dbReference>
<dbReference type="GO" id="GO:0015977">
    <property type="term" value="P:carbon fixation"/>
    <property type="evidence" value="ECO:0007669"/>
    <property type="project" value="InterPro"/>
</dbReference>
<proteinExistence type="predicted"/>
<evidence type="ECO:0000256" key="2">
    <source>
        <dbReference type="ARBA" id="ARBA00022419"/>
    </source>
</evidence>
<dbReference type="SUPFAM" id="SSF51621">
    <property type="entry name" value="Phosphoenolpyruvate/pyruvate domain"/>
    <property type="match status" value="1"/>
</dbReference>
<accession>A0A239PKC7</accession>
<dbReference type="RefSeq" id="WP_089411226.1">
    <property type="nucleotide sequence ID" value="NZ_FZQA01000001.1"/>
</dbReference>
<evidence type="ECO:0000313" key="4">
    <source>
        <dbReference type="Proteomes" id="UP000198346"/>
    </source>
</evidence>
<organism evidence="3 4">
    <name type="scientific">Amphiplicatus metriothermophilus</name>
    <dbReference type="NCBI Taxonomy" id="1519374"/>
    <lineage>
        <taxon>Bacteria</taxon>
        <taxon>Pseudomonadati</taxon>
        <taxon>Pseudomonadota</taxon>
        <taxon>Alphaproteobacteria</taxon>
        <taxon>Parvularculales</taxon>
        <taxon>Parvularculaceae</taxon>
        <taxon>Amphiplicatus</taxon>
    </lineage>
</organism>
<evidence type="ECO:0000313" key="3">
    <source>
        <dbReference type="EMBL" id="SNT68272.1"/>
    </source>
</evidence>
<dbReference type="Pfam" id="PF00311">
    <property type="entry name" value="PEPcase"/>
    <property type="match status" value="1"/>
</dbReference>
<dbReference type="PRINTS" id="PR00150">
    <property type="entry name" value="PEPCARBXLASE"/>
</dbReference>
<gene>
    <name evidence="3" type="ORF">SAMN06297382_0773</name>
</gene>
<dbReference type="Proteomes" id="UP000198346">
    <property type="component" value="Unassembled WGS sequence"/>
</dbReference>